<organism evidence="3 4">
    <name type="scientific">Marinobacterium aestuariivivens</name>
    <dbReference type="NCBI Taxonomy" id="1698799"/>
    <lineage>
        <taxon>Bacteria</taxon>
        <taxon>Pseudomonadati</taxon>
        <taxon>Pseudomonadota</taxon>
        <taxon>Gammaproteobacteria</taxon>
        <taxon>Oceanospirillales</taxon>
        <taxon>Oceanospirillaceae</taxon>
        <taxon>Marinobacterium</taxon>
    </lineage>
</organism>
<dbReference type="EMBL" id="JBHSWE010000001">
    <property type="protein sequence ID" value="MFC6669675.1"/>
    <property type="molecule type" value="Genomic_DNA"/>
</dbReference>
<feature type="compositionally biased region" description="Low complexity" evidence="1">
    <location>
        <begin position="17"/>
        <end position="53"/>
    </location>
</feature>
<evidence type="ECO:0000256" key="1">
    <source>
        <dbReference type="SAM" id="MobiDB-lite"/>
    </source>
</evidence>
<dbReference type="InterPro" id="IPR045659">
    <property type="entry name" value="LptD_2"/>
</dbReference>
<dbReference type="RefSeq" id="WP_379908221.1">
    <property type="nucleotide sequence ID" value="NZ_JBHSWE010000001.1"/>
</dbReference>
<dbReference type="PANTHER" id="PTHR30189">
    <property type="entry name" value="LPS-ASSEMBLY PROTEIN"/>
    <property type="match status" value="1"/>
</dbReference>
<feature type="region of interest" description="Disordered" evidence="1">
    <location>
        <begin position="17"/>
        <end position="61"/>
    </location>
</feature>
<proteinExistence type="predicted"/>
<gene>
    <name evidence="3" type="ORF">ACFQDL_05920</name>
</gene>
<reference evidence="4" key="1">
    <citation type="journal article" date="2019" name="Int. J. Syst. Evol. Microbiol.">
        <title>The Global Catalogue of Microorganisms (GCM) 10K type strain sequencing project: providing services to taxonomists for standard genome sequencing and annotation.</title>
        <authorList>
            <consortium name="The Broad Institute Genomics Platform"/>
            <consortium name="The Broad Institute Genome Sequencing Center for Infectious Disease"/>
            <person name="Wu L."/>
            <person name="Ma J."/>
        </authorList>
    </citation>
    <scope>NUCLEOTIDE SEQUENCE [LARGE SCALE GENOMIC DNA]</scope>
    <source>
        <strain evidence="4">NBRC 111756</strain>
    </source>
</reference>
<feature type="domain" description="LPS-assembly protein LptD central" evidence="2">
    <location>
        <begin position="260"/>
        <end position="338"/>
    </location>
</feature>
<dbReference type="Proteomes" id="UP001596422">
    <property type="component" value="Unassembled WGS sequence"/>
</dbReference>
<dbReference type="Pfam" id="PF19838">
    <property type="entry name" value="LptD_2"/>
    <property type="match status" value="1"/>
</dbReference>
<protein>
    <submittedName>
        <fullName evidence="3">LPS-assembly protein LptD</fullName>
    </submittedName>
</protein>
<dbReference type="InterPro" id="IPR050218">
    <property type="entry name" value="LptD"/>
</dbReference>
<keyword evidence="4" id="KW-1185">Reference proteome</keyword>
<evidence type="ECO:0000313" key="3">
    <source>
        <dbReference type="EMBL" id="MFC6669675.1"/>
    </source>
</evidence>
<evidence type="ECO:0000313" key="4">
    <source>
        <dbReference type="Proteomes" id="UP001596422"/>
    </source>
</evidence>
<name>A0ABW1ZWW1_9GAMM</name>
<dbReference type="PANTHER" id="PTHR30189:SF1">
    <property type="entry name" value="LPS-ASSEMBLY PROTEIN LPTD"/>
    <property type="match status" value="1"/>
</dbReference>
<accession>A0ABW1ZWW1</accession>
<evidence type="ECO:0000259" key="2">
    <source>
        <dbReference type="Pfam" id="PF19838"/>
    </source>
</evidence>
<comment type="caution">
    <text evidence="3">The sequence shown here is derived from an EMBL/GenBank/DDBJ whole genome shotgun (WGS) entry which is preliminary data.</text>
</comment>
<sequence length="416" mass="45043">MELRCRRCVATARAWGAEPAAQAPQPGVGPGVAPLQPPAGRKAEAATAETPAASGPTDGSAAETTAVAIAVPVDGESNPYAHLDWYPYPEGEQPGICRGRYIEPEMEVADSGIPFNLQPVLIAAASSQSELGGLTQLEGGVEVSQGGRQLSSEYAEYDQLTQLVRLEGQVRYREKGVLMVSDAAQTNLNNLETIFSRSEYVLHPQHARGYAERILRLEDGRIRIEDGAYTQCEPGSNSWRVAADSIVLNTETGFGTARGATLEVLDTPVLYIPYFYFPIDDRRVSGFLYPSINYSSSEGLDLAVPYYFNLAPNYDDTFTPRILTERGLILENEFRYLNDWSHNVLSNAVLVDDKVTGDDRWLLGFDHEGTPGPAGIALSTTPPSAISTSSTTWIRPTSRSAIAVTSTSSASCATRR</sequence>